<proteinExistence type="predicted"/>
<dbReference type="AlphaFoldDB" id="A0A8T0VYL8"/>
<evidence type="ECO:0000313" key="3">
    <source>
        <dbReference type="Proteomes" id="UP000823388"/>
    </source>
</evidence>
<dbReference type="Proteomes" id="UP000823388">
    <property type="component" value="Chromosome 2N"/>
</dbReference>
<keyword evidence="3" id="KW-1185">Reference proteome</keyword>
<evidence type="ECO:0000256" key="1">
    <source>
        <dbReference type="SAM" id="MobiDB-lite"/>
    </source>
</evidence>
<reference evidence="2" key="1">
    <citation type="submission" date="2020-05" db="EMBL/GenBank/DDBJ databases">
        <title>WGS assembly of Panicum virgatum.</title>
        <authorList>
            <person name="Lovell J.T."/>
            <person name="Jenkins J."/>
            <person name="Shu S."/>
            <person name="Juenger T.E."/>
            <person name="Schmutz J."/>
        </authorList>
    </citation>
    <scope>NUCLEOTIDE SEQUENCE</scope>
    <source>
        <strain evidence="2">AP13</strain>
    </source>
</reference>
<sequence length="394" mass="40336">MGRAVRSFASRDDDRARGFNSVLGAKQGKNARFRRDEALSAKGVDPVGEAHLHNREAERIYRELTREAEERYAAERAAAAAAEKAAAAAAKKAAAAVVVPGVVAAPDANDELVHQGEDDTADAAVAEEGDGDENDDTEEDEDEGGDVLIAVNAASDSVLGEKDIDEEAKRADAAFDPIAVNAATVSAVDKEDDKEVLKRASAVGEINDDKGVAFVREAMVASAVGADKEEEVQATGNTAGVAEEGDGDEGGDTKEDEDGGWGEDILVTVNAASDSALDEKGVDEEAQRAGEAAVIFVAVNAAAVSAEDDKEELKCASAVVERNDYEEGVAFVREASVVSAVGGGDEEAEQCTGNTAGIAVAGDDEEGHGAANAAGVAVAVDAASAPSSTRATKF</sequence>
<evidence type="ECO:0000313" key="2">
    <source>
        <dbReference type="EMBL" id="KAG2638766.1"/>
    </source>
</evidence>
<protein>
    <submittedName>
        <fullName evidence="2">Uncharacterized protein</fullName>
    </submittedName>
</protein>
<dbReference type="EMBL" id="CM029040">
    <property type="protein sequence ID" value="KAG2638766.1"/>
    <property type="molecule type" value="Genomic_DNA"/>
</dbReference>
<organism evidence="2 3">
    <name type="scientific">Panicum virgatum</name>
    <name type="common">Blackwell switchgrass</name>
    <dbReference type="NCBI Taxonomy" id="38727"/>
    <lineage>
        <taxon>Eukaryota</taxon>
        <taxon>Viridiplantae</taxon>
        <taxon>Streptophyta</taxon>
        <taxon>Embryophyta</taxon>
        <taxon>Tracheophyta</taxon>
        <taxon>Spermatophyta</taxon>
        <taxon>Magnoliopsida</taxon>
        <taxon>Liliopsida</taxon>
        <taxon>Poales</taxon>
        <taxon>Poaceae</taxon>
        <taxon>PACMAD clade</taxon>
        <taxon>Panicoideae</taxon>
        <taxon>Panicodae</taxon>
        <taxon>Paniceae</taxon>
        <taxon>Panicinae</taxon>
        <taxon>Panicum</taxon>
        <taxon>Panicum sect. Hiantes</taxon>
    </lineage>
</organism>
<name>A0A8T0VYL8_PANVG</name>
<feature type="compositionally biased region" description="Acidic residues" evidence="1">
    <location>
        <begin position="243"/>
        <end position="261"/>
    </location>
</feature>
<comment type="caution">
    <text evidence="2">The sequence shown here is derived from an EMBL/GenBank/DDBJ whole genome shotgun (WGS) entry which is preliminary data.</text>
</comment>
<gene>
    <name evidence="2" type="ORF">PVAP13_2NG642401</name>
</gene>
<accession>A0A8T0VYL8</accession>
<feature type="region of interest" description="Disordered" evidence="1">
    <location>
        <begin position="226"/>
        <end position="261"/>
    </location>
</feature>